<feature type="region of interest" description="Disordered" evidence="2">
    <location>
        <begin position="309"/>
        <end position="328"/>
    </location>
</feature>
<dbReference type="AlphaFoldDB" id="A0A8J2XLF3"/>
<dbReference type="PANTHER" id="PTHR46268">
    <property type="entry name" value="STRESS RESPONSE PROTEIN NHAX"/>
    <property type="match status" value="1"/>
</dbReference>
<proteinExistence type="inferred from homology"/>
<protein>
    <submittedName>
        <fullName evidence="4">Universal stress protein UspA</fullName>
    </submittedName>
</protein>
<dbReference type="InterPro" id="IPR006016">
    <property type="entry name" value="UspA"/>
</dbReference>
<accession>A0A8J2XLF3</accession>
<reference evidence="4" key="2">
    <citation type="submission" date="2020-09" db="EMBL/GenBank/DDBJ databases">
        <authorList>
            <person name="Sun Q."/>
            <person name="Zhou Y."/>
        </authorList>
    </citation>
    <scope>NUCLEOTIDE SEQUENCE</scope>
    <source>
        <strain evidence="4">CGMCC 1.12785</strain>
    </source>
</reference>
<feature type="compositionally biased region" description="Basic and acidic residues" evidence="2">
    <location>
        <begin position="312"/>
        <end position="328"/>
    </location>
</feature>
<dbReference type="Pfam" id="PF00582">
    <property type="entry name" value="Usp"/>
    <property type="match status" value="2"/>
</dbReference>
<evidence type="ECO:0000256" key="2">
    <source>
        <dbReference type="SAM" id="MobiDB-lite"/>
    </source>
</evidence>
<organism evidence="4 5">
    <name type="scientific">Sediminivirga luteola</name>
    <dbReference type="NCBI Taxonomy" id="1774748"/>
    <lineage>
        <taxon>Bacteria</taxon>
        <taxon>Bacillati</taxon>
        <taxon>Actinomycetota</taxon>
        <taxon>Actinomycetes</taxon>
        <taxon>Micrococcales</taxon>
        <taxon>Brevibacteriaceae</taxon>
        <taxon>Sediminivirga</taxon>
    </lineage>
</organism>
<dbReference type="InterPro" id="IPR014729">
    <property type="entry name" value="Rossmann-like_a/b/a_fold"/>
</dbReference>
<dbReference type="EMBL" id="BMFY01000012">
    <property type="protein sequence ID" value="GGA21682.1"/>
    <property type="molecule type" value="Genomic_DNA"/>
</dbReference>
<dbReference type="InterPro" id="IPR006015">
    <property type="entry name" value="Universal_stress_UspA"/>
</dbReference>
<sequence>MGTPSPQERPAGQRAPARYGIVVGIDGSQDALGALRVAAAEAQRRDAPLTLVTAYTITPYAANVAAYTHLVDDRRLLEEQHERILTEAEAEVGDMVNVSGVVKYGDAAKVLLECSEDADLVVVGSRGRGGFTGRLLGSTSSGLPSHSKAPVLIVPRKYTRALAEGERQDDTAPVVVGADGSRHSLSAALEAASHAMRRGVGLRLVGAVPPLTVYEVGWTPPTEVLTGLADGLRDTVNEDAEWLQGLFPELSVETDVVLSSPVQVLIAETATAPLTVLGTRGLGGFKGLLLGSTTNGVLHHAEGPVLTVSGEEDPRVADHPRIRRESES</sequence>
<name>A0A8J2XLF3_9MICO</name>
<reference evidence="4" key="1">
    <citation type="journal article" date="2014" name="Int. J. Syst. Evol. Microbiol.">
        <title>Complete genome sequence of Corynebacterium casei LMG S-19264T (=DSM 44701T), isolated from a smear-ripened cheese.</title>
        <authorList>
            <consortium name="US DOE Joint Genome Institute (JGI-PGF)"/>
            <person name="Walter F."/>
            <person name="Albersmeier A."/>
            <person name="Kalinowski J."/>
            <person name="Ruckert C."/>
        </authorList>
    </citation>
    <scope>NUCLEOTIDE SEQUENCE</scope>
    <source>
        <strain evidence="4">CGMCC 1.12785</strain>
    </source>
</reference>
<feature type="domain" description="UspA" evidence="3">
    <location>
        <begin position="21"/>
        <end position="155"/>
    </location>
</feature>
<dbReference type="PANTHER" id="PTHR46268:SF6">
    <property type="entry name" value="UNIVERSAL STRESS PROTEIN UP12"/>
    <property type="match status" value="1"/>
</dbReference>
<dbReference type="Gene3D" id="3.40.50.620">
    <property type="entry name" value="HUPs"/>
    <property type="match status" value="2"/>
</dbReference>
<evidence type="ECO:0000256" key="1">
    <source>
        <dbReference type="ARBA" id="ARBA00008791"/>
    </source>
</evidence>
<evidence type="ECO:0000313" key="5">
    <source>
        <dbReference type="Proteomes" id="UP000616114"/>
    </source>
</evidence>
<dbReference type="Proteomes" id="UP000616114">
    <property type="component" value="Unassembled WGS sequence"/>
</dbReference>
<dbReference type="PRINTS" id="PR01438">
    <property type="entry name" value="UNVRSLSTRESS"/>
</dbReference>
<dbReference type="SUPFAM" id="SSF52402">
    <property type="entry name" value="Adenine nucleotide alpha hydrolases-like"/>
    <property type="match status" value="2"/>
</dbReference>
<gene>
    <name evidence="4" type="ORF">GCM10011333_25910</name>
</gene>
<comment type="similarity">
    <text evidence="1">Belongs to the universal stress protein A family.</text>
</comment>
<evidence type="ECO:0000259" key="3">
    <source>
        <dbReference type="Pfam" id="PF00582"/>
    </source>
</evidence>
<comment type="caution">
    <text evidence="4">The sequence shown here is derived from an EMBL/GenBank/DDBJ whole genome shotgun (WGS) entry which is preliminary data.</text>
</comment>
<evidence type="ECO:0000313" key="4">
    <source>
        <dbReference type="EMBL" id="GGA21682.1"/>
    </source>
</evidence>
<dbReference type="RefSeq" id="WP_188551317.1">
    <property type="nucleotide sequence ID" value="NZ_BMFY01000012.1"/>
</dbReference>
<feature type="domain" description="UspA" evidence="3">
    <location>
        <begin position="173"/>
        <end position="308"/>
    </location>
</feature>
<keyword evidence="5" id="KW-1185">Reference proteome</keyword>